<evidence type="ECO:0000256" key="1">
    <source>
        <dbReference type="SAM" id="MobiDB-lite"/>
    </source>
</evidence>
<accession>A0A7M5V2X5</accession>
<reference evidence="3" key="1">
    <citation type="submission" date="2021-01" db="UniProtKB">
        <authorList>
            <consortium name="EnsemblMetazoa"/>
        </authorList>
    </citation>
    <scope>IDENTIFICATION</scope>
</reference>
<sequence length="183" mass="21027">MRSIIAVFLLFAIVLVSCKEEGPCGTFQKCSEKADESIRTISYCARTEDGGYETKKAAPKCWRHFSKCMQMNPNQDVILHKGECSNCTMENVCRLNVERGRMNKGKKRLGGIWRRPVCNADGEKEFATLCEFHKARCEANVNEDEDIPQGKLCDRKMKGEEENKDEEEKEEEEKEEEEKEGED</sequence>
<dbReference type="GeneID" id="136801148"/>
<organism evidence="3 4">
    <name type="scientific">Clytia hemisphaerica</name>
    <dbReference type="NCBI Taxonomy" id="252671"/>
    <lineage>
        <taxon>Eukaryota</taxon>
        <taxon>Metazoa</taxon>
        <taxon>Cnidaria</taxon>
        <taxon>Hydrozoa</taxon>
        <taxon>Hydroidolina</taxon>
        <taxon>Leptothecata</taxon>
        <taxon>Obeliida</taxon>
        <taxon>Clytiidae</taxon>
        <taxon>Clytia</taxon>
    </lineage>
</organism>
<feature type="region of interest" description="Disordered" evidence="1">
    <location>
        <begin position="148"/>
        <end position="183"/>
    </location>
</feature>
<feature type="compositionally biased region" description="Basic and acidic residues" evidence="1">
    <location>
        <begin position="152"/>
        <end position="161"/>
    </location>
</feature>
<protein>
    <submittedName>
        <fullName evidence="3">Uncharacterized protein</fullName>
    </submittedName>
</protein>
<proteinExistence type="predicted"/>
<feature type="compositionally biased region" description="Acidic residues" evidence="1">
    <location>
        <begin position="162"/>
        <end position="183"/>
    </location>
</feature>
<feature type="chain" id="PRO_5029779638" evidence="2">
    <location>
        <begin position="19"/>
        <end position="183"/>
    </location>
</feature>
<keyword evidence="2" id="KW-0732">Signal</keyword>
<keyword evidence="4" id="KW-1185">Reference proteome</keyword>
<dbReference type="RefSeq" id="XP_066913872.1">
    <property type="nucleotide sequence ID" value="XM_067057771.1"/>
</dbReference>
<evidence type="ECO:0000313" key="4">
    <source>
        <dbReference type="Proteomes" id="UP000594262"/>
    </source>
</evidence>
<dbReference type="AlphaFoldDB" id="A0A7M5V2X5"/>
<dbReference type="PROSITE" id="PS51257">
    <property type="entry name" value="PROKAR_LIPOPROTEIN"/>
    <property type="match status" value="1"/>
</dbReference>
<name>A0A7M5V2X5_9CNID</name>
<evidence type="ECO:0000313" key="3">
    <source>
        <dbReference type="EnsemblMetazoa" id="CLYHEMP010411.2"/>
    </source>
</evidence>
<dbReference type="EnsemblMetazoa" id="CLYHEMT010411.2">
    <property type="protein sequence ID" value="CLYHEMP010411.2"/>
    <property type="gene ID" value="CLYHEMG010411"/>
</dbReference>
<dbReference type="Proteomes" id="UP000594262">
    <property type="component" value="Unplaced"/>
</dbReference>
<feature type="signal peptide" evidence="2">
    <location>
        <begin position="1"/>
        <end position="18"/>
    </location>
</feature>
<evidence type="ECO:0000256" key="2">
    <source>
        <dbReference type="SAM" id="SignalP"/>
    </source>
</evidence>